<accession>A0A3E0WIZ5</accession>
<evidence type="ECO:0000313" key="2">
    <source>
        <dbReference type="EMBL" id="RFA32914.1"/>
    </source>
</evidence>
<name>A0A3E0WIZ5_9GAMM</name>
<dbReference type="EMBL" id="NFZW01000024">
    <property type="protein sequence ID" value="RFA32914.1"/>
    <property type="molecule type" value="Genomic_DNA"/>
</dbReference>
<gene>
    <name evidence="2" type="ORF">CAL65_18390</name>
</gene>
<protein>
    <recommendedName>
        <fullName evidence="1">SnoaL-like domain-containing protein</fullName>
    </recommendedName>
</protein>
<sequence length="142" mass="16186">MSSSSQDRQEIAAVIEQYRRGFATMDVEVLEAIWDQDYHNIIYLAQEMAQPVYGWRGVEQYYRRVSGFLERVSAMTVSDLSLDLFGDVAYAYCNFHFEGEAQGQSHSADGRVTFILHRKRGTWKVIHYHESAPGPLAVTDGS</sequence>
<dbReference type="Gene3D" id="3.10.450.50">
    <property type="match status" value="1"/>
</dbReference>
<dbReference type="Pfam" id="PF13474">
    <property type="entry name" value="SnoaL_3"/>
    <property type="match status" value="1"/>
</dbReference>
<feature type="domain" description="SnoaL-like" evidence="1">
    <location>
        <begin position="11"/>
        <end position="133"/>
    </location>
</feature>
<proteinExistence type="predicted"/>
<comment type="caution">
    <text evidence="2">The sequence shown here is derived from an EMBL/GenBank/DDBJ whole genome shotgun (WGS) entry which is preliminary data.</text>
</comment>
<dbReference type="RefSeq" id="WP_116303337.1">
    <property type="nucleotide sequence ID" value="NZ_NFZV01000020.1"/>
</dbReference>
<organism evidence="2 3">
    <name type="scientific">Alkalilimnicola ehrlichii</name>
    <dbReference type="NCBI Taxonomy" id="351052"/>
    <lineage>
        <taxon>Bacteria</taxon>
        <taxon>Pseudomonadati</taxon>
        <taxon>Pseudomonadota</taxon>
        <taxon>Gammaproteobacteria</taxon>
        <taxon>Chromatiales</taxon>
        <taxon>Ectothiorhodospiraceae</taxon>
        <taxon>Alkalilimnicola</taxon>
    </lineage>
</organism>
<dbReference type="InterPro" id="IPR037401">
    <property type="entry name" value="SnoaL-like"/>
</dbReference>
<dbReference type="OrthoDB" id="9812295at2"/>
<dbReference type="InterPro" id="IPR032710">
    <property type="entry name" value="NTF2-like_dom_sf"/>
</dbReference>
<evidence type="ECO:0000259" key="1">
    <source>
        <dbReference type="Pfam" id="PF13474"/>
    </source>
</evidence>
<reference evidence="3" key="1">
    <citation type="submission" date="2017-05" db="EMBL/GenBank/DDBJ databases">
        <authorList>
            <person name="Sharma S."/>
            <person name="Sidhu C."/>
            <person name="Pinnaka A.K."/>
        </authorList>
    </citation>
    <scope>NUCLEOTIDE SEQUENCE [LARGE SCALE GENOMIC DNA]</scope>
    <source>
        <strain evidence="3">AK93</strain>
    </source>
</reference>
<keyword evidence="3" id="KW-1185">Reference proteome</keyword>
<evidence type="ECO:0000313" key="3">
    <source>
        <dbReference type="Proteomes" id="UP000256763"/>
    </source>
</evidence>
<dbReference type="AlphaFoldDB" id="A0A3E0WIZ5"/>
<dbReference type="SUPFAM" id="SSF54427">
    <property type="entry name" value="NTF2-like"/>
    <property type="match status" value="1"/>
</dbReference>
<dbReference type="Proteomes" id="UP000256763">
    <property type="component" value="Unassembled WGS sequence"/>
</dbReference>